<evidence type="ECO:0000313" key="2">
    <source>
        <dbReference type="EMBL" id="ADX98107.1"/>
    </source>
</evidence>
<feature type="transmembrane region" description="Helical" evidence="1">
    <location>
        <begin position="6"/>
        <end position="27"/>
    </location>
</feature>
<keyword evidence="3" id="KW-1185">Reference proteome</keyword>
<gene>
    <name evidence="2" type="ordered locus">MSU_0575</name>
</gene>
<proteinExistence type="predicted"/>
<dbReference type="Proteomes" id="UP000007484">
    <property type="component" value="Chromosome"/>
</dbReference>
<dbReference type="AlphaFoldDB" id="F0QRI7"/>
<name>F0QRI7_MYCSL</name>
<keyword evidence="1" id="KW-0812">Transmembrane</keyword>
<reference evidence="2 3" key="1">
    <citation type="journal article" date="2011" name="J. Bacteriol.">
        <title>Complete genome sequences of two hemotropic Mycoplasmas, Mycoplasma haemofelis strain Ohio2 and Mycoplasma suis strain Illinois.</title>
        <authorList>
            <person name="Messick J.B."/>
            <person name="Santos A.P."/>
            <person name="Guimaraes A.M."/>
        </authorList>
    </citation>
    <scope>NUCLEOTIDE SEQUENCE [LARGE SCALE GENOMIC DNA]</scope>
    <source>
        <strain evidence="2 3">Illinois</strain>
    </source>
</reference>
<dbReference type="STRING" id="768700.MSU_0575"/>
<sequence>MISNKVLWGIVASGGTIGGLTGVGIGVKNLVAWENLKKEEAEILWEYVESGGQEKNCYIRWKNKEQKEKVTNESCREWTKEFEDKDRTIGERIWLKVEKESLQKSLEEEGLIEEKQEIQDTWETKEMVCKKEELYSFEKFLIKCEPKVMNQVEVNLES</sequence>
<accession>F0QRI7</accession>
<keyword evidence="1" id="KW-1133">Transmembrane helix</keyword>
<dbReference type="RefSeq" id="WP_013609960.1">
    <property type="nucleotide sequence ID" value="NC_015155.1"/>
</dbReference>
<dbReference type="HOGENOM" id="CLU_1693549_0_0_14"/>
<protein>
    <submittedName>
        <fullName evidence="2">Uncharacterized protein</fullName>
    </submittedName>
</protein>
<keyword evidence="1" id="KW-0472">Membrane</keyword>
<evidence type="ECO:0000256" key="1">
    <source>
        <dbReference type="SAM" id="Phobius"/>
    </source>
</evidence>
<dbReference type="EMBL" id="CP002525">
    <property type="protein sequence ID" value="ADX98107.1"/>
    <property type="molecule type" value="Genomic_DNA"/>
</dbReference>
<evidence type="ECO:0000313" key="3">
    <source>
        <dbReference type="Proteomes" id="UP000007484"/>
    </source>
</evidence>
<organism evidence="2 3">
    <name type="scientific">Mycoplasma suis (strain Illinois)</name>
    <dbReference type="NCBI Taxonomy" id="768700"/>
    <lineage>
        <taxon>Bacteria</taxon>
        <taxon>Bacillati</taxon>
        <taxon>Mycoplasmatota</taxon>
        <taxon>Mollicutes</taxon>
        <taxon>Mycoplasmataceae</taxon>
        <taxon>Mycoplasma</taxon>
    </lineage>
</organism>
<dbReference type="KEGG" id="mss:MSU_0575"/>